<keyword evidence="1" id="KW-1133">Transmembrane helix</keyword>
<feature type="transmembrane region" description="Helical" evidence="1">
    <location>
        <begin position="307"/>
        <end position="330"/>
    </location>
</feature>
<gene>
    <name evidence="2" type="ORF">BN381_330028</name>
</gene>
<feature type="transmembrane region" description="Helical" evidence="1">
    <location>
        <begin position="408"/>
        <end position="428"/>
    </location>
</feature>
<comment type="caution">
    <text evidence="2">The sequence shown here is derived from an EMBL/GenBank/DDBJ whole genome shotgun (WGS) entry which is preliminary data.</text>
</comment>
<feature type="transmembrane region" description="Helical" evidence="1">
    <location>
        <begin position="342"/>
        <end position="360"/>
    </location>
</feature>
<accession>R4YZZ5</accession>
<organism evidence="2 3">
    <name type="scientific">Candidatus Neomicrothrix parvicella RN1</name>
    <dbReference type="NCBI Taxonomy" id="1229780"/>
    <lineage>
        <taxon>Bacteria</taxon>
        <taxon>Bacillati</taxon>
        <taxon>Actinomycetota</taxon>
        <taxon>Acidimicrobiia</taxon>
        <taxon>Acidimicrobiales</taxon>
        <taxon>Microthrixaceae</taxon>
        <taxon>Candidatus Neomicrothrix</taxon>
    </lineage>
</organism>
<keyword evidence="3" id="KW-1185">Reference proteome</keyword>
<evidence type="ECO:0000256" key="1">
    <source>
        <dbReference type="SAM" id="Phobius"/>
    </source>
</evidence>
<dbReference type="Proteomes" id="UP000018291">
    <property type="component" value="Unassembled WGS sequence"/>
</dbReference>
<feature type="transmembrane region" description="Helical" evidence="1">
    <location>
        <begin position="22"/>
        <end position="40"/>
    </location>
</feature>
<reference evidence="2 3" key="1">
    <citation type="journal article" date="2013" name="ISME J.">
        <title>Metabolic model for the filamentous 'Candidatus Microthrix parvicella' based on genomic and metagenomic analyses.</title>
        <authorList>
            <person name="Jon McIlroy S."/>
            <person name="Kristiansen R."/>
            <person name="Albertsen M."/>
            <person name="Michael Karst S."/>
            <person name="Rossetti S."/>
            <person name="Lund Nielsen J."/>
            <person name="Tandoi V."/>
            <person name="James Seviour R."/>
            <person name="Nielsen P.H."/>
        </authorList>
    </citation>
    <scope>NUCLEOTIDE SEQUENCE [LARGE SCALE GENOMIC DNA]</scope>
    <source>
        <strain evidence="2 3">RN1</strain>
    </source>
</reference>
<feature type="transmembrane region" description="Helical" evidence="1">
    <location>
        <begin position="106"/>
        <end position="129"/>
    </location>
</feature>
<evidence type="ECO:0000313" key="2">
    <source>
        <dbReference type="EMBL" id="CCM64043.1"/>
    </source>
</evidence>
<protein>
    <recommendedName>
        <fullName evidence="4">Glycosyltransferase RgtA/B/C/D-like domain-containing protein</fullName>
    </recommendedName>
</protein>
<feature type="transmembrane region" description="Helical" evidence="1">
    <location>
        <begin position="372"/>
        <end position="396"/>
    </location>
</feature>
<dbReference type="eggNOG" id="ENOG502ZFV9">
    <property type="taxonomic scope" value="Bacteria"/>
</dbReference>
<evidence type="ECO:0000313" key="3">
    <source>
        <dbReference type="Proteomes" id="UP000018291"/>
    </source>
</evidence>
<name>R4YZZ5_9ACTN</name>
<dbReference type="AlphaFoldDB" id="R4YZZ5"/>
<dbReference type="STRING" id="1229780.BN381_330028"/>
<dbReference type="EMBL" id="CANL01000027">
    <property type="protein sequence ID" value="CCM64043.1"/>
    <property type="molecule type" value="Genomic_DNA"/>
</dbReference>
<proteinExistence type="predicted"/>
<keyword evidence="1" id="KW-0472">Membrane</keyword>
<sequence length="663" mass="70270">MPSAPSQRPPYRLRDLKARERWVAGVLVLVMMAPFVLSVGRAIRADWYPLGDDALISLRAQEASRGDFPLVGQPSTSHLYGAKVIAHPGPIEFYWLAVPQRVLGPALGTILAMSALYFSAVLVTAWMVFRRAGPMPGAIGAMALAGVLSVSGGALLIDPLSSNAGGLPLLVLFAGAAAVAQGDFRLLPVTVAYGSWVAQQHLAIVLPAAVLVAIALGGVLAAVLRAPDRSTRWSIARWSGGAAVLGVVLWLPVLLDQFFGTGNLTAMMGYSGGGGPRVPADVAAGVALRAVTAPTLLVRTELEQSGLVAPPSTLVIAGAIVTVVVLLAGALRAGPRSRGARVWLGVTLGLAFAGFVNTMNVPDSLEQFRINFYRWTPVVGLGLVVVAGWLATDVAGRWTRRRAPQRLALFRGLGAFGLVVLAVVPVVAAKVNPGQDDRFREQSIFGDLAEMRALMLKAADGDGKVTLTESGIGAVLVVSPMLDLALTVDGHEVQSAFLVKNFGDSDVLSDIDPGATYAIESSNNPEQRAGRLLKRWDVDRVAAALREELLAQFRADPNLVVAEDGRDRLIARYGEGFADAIIENVPEGDETREAPIDDRSFLAAVAAGYYSSDPFDPELLAAYELASGKPPLAGERYLKILKIDETEYQRLIDRPVVVPKPEG</sequence>
<feature type="transmembrane region" description="Helical" evidence="1">
    <location>
        <begin position="135"/>
        <end position="157"/>
    </location>
</feature>
<feature type="transmembrane region" description="Helical" evidence="1">
    <location>
        <begin position="235"/>
        <end position="255"/>
    </location>
</feature>
<evidence type="ECO:0008006" key="4">
    <source>
        <dbReference type="Google" id="ProtNLM"/>
    </source>
</evidence>
<keyword evidence="1" id="KW-0812">Transmembrane</keyword>
<dbReference type="HOGENOM" id="CLU_413716_0_0_11"/>
<feature type="transmembrane region" description="Helical" evidence="1">
    <location>
        <begin position="202"/>
        <end position="223"/>
    </location>
</feature>